<organism evidence="1 2">
    <name type="scientific">Mesorhizobium japonicum (strain LMG 29417 / CECT 9101 / MAFF 303099)</name>
    <name type="common">Mesorhizobium loti (strain MAFF 303099)</name>
    <dbReference type="NCBI Taxonomy" id="266835"/>
    <lineage>
        <taxon>Bacteria</taxon>
        <taxon>Pseudomonadati</taxon>
        <taxon>Pseudomonadota</taxon>
        <taxon>Alphaproteobacteria</taxon>
        <taxon>Hyphomicrobiales</taxon>
        <taxon>Phyllobacteriaceae</taxon>
        <taxon>Mesorhizobium</taxon>
    </lineage>
</organism>
<evidence type="ECO:0000313" key="1">
    <source>
        <dbReference type="EMBL" id="BAB50800.1"/>
    </source>
</evidence>
<evidence type="ECO:0000313" key="2">
    <source>
        <dbReference type="Proteomes" id="UP000000552"/>
    </source>
</evidence>
<sequence length="101" mass="11586">MNLKTRINAFGEKHELPSEPLAKAFAISAIYFPEFLPELRKLDFVTSNYGVWTNEAAMRRLAGKMSTINDGFDDANQPYARALNEMRDRLIEYGVSRKTRV</sequence>
<reference evidence="1 2" key="1">
    <citation type="journal article" date="2000" name="DNA Res.">
        <title>Complete genome structure of the nitrogen-fixing symbiotic bacterium Mesorhizobium loti.</title>
        <authorList>
            <person name="Kaneko T."/>
            <person name="Nakamura Y."/>
            <person name="Sato S."/>
            <person name="Asamizu E."/>
            <person name="Kato T."/>
            <person name="Sasamoto S."/>
            <person name="Watanabe A."/>
            <person name="Idesawa K."/>
            <person name="Ishikawa A."/>
            <person name="Kawashima K."/>
            <person name="Kimura T."/>
            <person name="Kishida Y."/>
            <person name="Kiyokawa C."/>
            <person name="Kohara M."/>
            <person name="Matsumoto M."/>
            <person name="Matsuno A."/>
            <person name="Mochizuki Y."/>
            <person name="Nakayama S."/>
            <person name="Nakazaki N."/>
            <person name="Shimpo S."/>
            <person name="Sugimoto M."/>
            <person name="Takeuchi C."/>
            <person name="Yamada M."/>
            <person name="Tabata S."/>
        </authorList>
    </citation>
    <scope>NUCLEOTIDE SEQUENCE [LARGE SCALE GENOMIC DNA]</scope>
    <source>
        <strain evidence="2">LMG 29417 / CECT 9101 / MAFF 303099</strain>
    </source>
</reference>
<dbReference type="KEGG" id="mlo:mll4048"/>
<dbReference type="Proteomes" id="UP000000552">
    <property type="component" value="Chromosome"/>
</dbReference>
<dbReference type="HOGENOM" id="CLU_2289373_0_0_5"/>
<dbReference type="eggNOG" id="ENOG502ZJTH">
    <property type="taxonomic scope" value="Bacteria"/>
</dbReference>
<accession>Q98EW7</accession>
<proteinExistence type="predicted"/>
<gene>
    <name evidence="1" type="ordered locus">mll4048</name>
</gene>
<dbReference type="EMBL" id="BA000012">
    <property type="protein sequence ID" value="BAB50800.1"/>
    <property type="molecule type" value="Genomic_DNA"/>
</dbReference>
<protein>
    <submittedName>
        <fullName evidence="1">Mll4048 protein</fullName>
    </submittedName>
</protein>
<dbReference type="AlphaFoldDB" id="Q98EW7"/>
<name>Q98EW7_RHILO</name>